<reference evidence="4" key="1">
    <citation type="submission" date="2015-03" db="EMBL/GenBank/DDBJ databases">
        <authorList>
            <person name="Urmite Genomes"/>
        </authorList>
    </citation>
    <scope>NUCLEOTIDE SEQUENCE [LARGE SCALE GENOMIC DNA]</scope>
    <source>
        <strain evidence="4">CSUR P1344</strain>
    </source>
</reference>
<evidence type="ECO:0000256" key="1">
    <source>
        <dbReference type="ARBA" id="ARBA00022801"/>
    </source>
</evidence>
<accession>A0A0U1DL88</accession>
<dbReference type="InterPro" id="IPR050272">
    <property type="entry name" value="Isochorismatase-like_hydrls"/>
</dbReference>
<name>A0A0U1DL88_9MYCO</name>
<feature type="domain" description="Isochorismatase-like" evidence="2">
    <location>
        <begin position="15"/>
        <end position="189"/>
    </location>
</feature>
<keyword evidence="1 3" id="KW-0378">Hydrolase</keyword>
<keyword evidence="4" id="KW-1185">Reference proteome</keyword>
<dbReference type="CDD" id="cd00431">
    <property type="entry name" value="cysteine_hydrolases"/>
    <property type="match status" value="1"/>
</dbReference>
<dbReference type="EMBL" id="CTEC01000002">
    <property type="protein sequence ID" value="CQD18586.1"/>
    <property type="molecule type" value="Genomic_DNA"/>
</dbReference>
<dbReference type="SUPFAM" id="SSF52499">
    <property type="entry name" value="Isochorismatase-like hydrolases"/>
    <property type="match status" value="1"/>
</dbReference>
<dbReference type="AlphaFoldDB" id="A0A0U1DL88"/>
<evidence type="ECO:0000259" key="2">
    <source>
        <dbReference type="Pfam" id="PF00857"/>
    </source>
</evidence>
<dbReference type="RefSeq" id="WP_090422615.1">
    <property type="nucleotide sequence ID" value="NZ_CTEC01000002.1"/>
</dbReference>
<evidence type="ECO:0000313" key="3">
    <source>
        <dbReference type="EMBL" id="CQD18586.1"/>
    </source>
</evidence>
<dbReference type="Pfam" id="PF00857">
    <property type="entry name" value="Isochorismatase"/>
    <property type="match status" value="1"/>
</dbReference>
<protein>
    <submittedName>
        <fullName evidence="3">Isochorismatase hydrolase</fullName>
    </submittedName>
</protein>
<organism evidence="3 4">
    <name type="scientific">Mycobacterium europaeum</name>
    <dbReference type="NCBI Taxonomy" id="761804"/>
    <lineage>
        <taxon>Bacteria</taxon>
        <taxon>Bacillati</taxon>
        <taxon>Actinomycetota</taxon>
        <taxon>Actinomycetes</taxon>
        <taxon>Mycobacteriales</taxon>
        <taxon>Mycobacteriaceae</taxon>
        <taxon>Mycobacterium</taxon>
        <taxon>Mycobacterium simiae complex</taxon>
    </lineage>
</organism>
<proteinExistence type="predicted"/>
<gene>
    <name evidence="3" type="ORF">BN000_04235</name>
</gene>
<dbReference type="InterPro" id="IPR000868">
    <property type="entry name" value="Isochorismatase-like_dom"/>
</dbReference>
<evidence type="ECO:0000313" key="4">
    <source>
        <dbReference type="Proteomes" id="UP000199601"/>
    </source>
</evidence>
<dbReference type="Proteomes" id="UP000199601">
    <property type="component" value="Unassembled WGS sequence"/>
</dbReference>
<dbReference type="InterPro" id="IPR036380">
    <property type="entry name" value="Isochorismatase-like_sf"/>
</dbReference>
<dbReference type="PANTHER" id="PTHR43540">
    <property type="entry name" value="PEROXYUREIDOACRYLATE/UREIDOACRYLATE AMIDOHYDROLASE-RELATED"/>
    <property type="match status" value="1"/>
</dbReference>
<dbReference type="Gene3D" id="3.40.50.850">
    <property type="entry name" value="Isochorismatase-like"/>
    <property type="match status" value="1"/>
</dbReference>
<sequence length="205" mass="20965">MSPAPLTPDDPATVAVVCIECQQGVLGPQSVLPALAADIGGLVPALGRLLDAARGAGVHVVHATYVGPLPGSSPTGTARIWRALGPVTSGWTPDSPEVAVIPELLAASDFVLPRHHGLFPTLGTELLPLLRDLGVGTIVLTGVSLNLALPITAGHASQAGFNLVVPRDAVGGTPTGYAEQVLDNTIGLLARLTMVDDLVAEWARH</sequence>
<dbReference type="GO" id="GO:0016787">
    <property type="term" value="F:hydrolase activity"/>
    <property type="evidence" value="ECO:0007669"/>
    <property type="project" value="UniProtKB-KW"/>
</dbReference>